<keyword evidence="2" id="KW-0274">FAD</keyword>
<accession>A0A0D1VW14</accession>
<evidence type="ECO:0000256" key="1">
    <source>
        <dbReference type="ARBA" id="ARBA00022630"/>
    </source>
</evidence>
<keyword evidence="1" id="KW-0285">Flavoprotein</keyword>
<dbReference type="Pfam" id="PF01494">
    <property type="entry name" value="FAD_binding_3"/>
    <property type="match status" value="1"/>
</dbReference>
<name>A0A0D1VW14_9EURO</name>
<feature type="domain" description="FAD-binding" evidence="4">
    <location>
        <begin position="21"/>
        <end position="354"/>
    </location>
</feature>
<dbReference type="GO" id="GO:0016491">
    <property type="term" value="F:oxidoreductase activity"/>
    <property type="evidence" value="ECO:0007669"/>
    <property type="project" value="UniProtKB-KW"/>
</dbReference>
<dbReference type="EMBL" id="KN846953">
    <property type="protein sequence ID" value="KIV80435.1"/>
    <property type="molecule type" value="Genomic_DNA"/>
</dbReference>
<gene>
    <name evidence="5" type="ORF">PV11_07933</name>
</gene>
<sequence>MLTDSLVIIGAMGSSSQPFRIAIVGGGIGGLFAAIAINHFCSDYDLEVDVYEQARQYSEIGAGLGLGPNAAKLFYRLGIGERLNDIGGAGPDRSDEQHDIWISFRRYDDGSEIVGVPNAARGEIRRASVLRSELLDVLVKIVQERNAANLHVNKRCAGVTETDNGIRINFRDGSNAVADLVIGADGIHSAVRETYVSDKALYSGLISYRGVIDMDKISPWWKLPVSVAWCRPGAHLLVYPISRDRLLTFVGFVTVPEEQLGTLGESWTSKGRREEFLRDMADFCEDARRVIELTPDVIDKWKINDRNPLDQWVFAGGHVVLLGDAAHALVPHQGAGAGQTIEDGYILARSLQQYFKAVKSYGGSDGTVAKPSSDLLKRLMTVYQDVRLPRAQRVQVTSREAGNLYEFHAPEYKGLSFEESLPVFKEKVIGRMKWIWEDDLDAAFERAVESALKSE</sequence>
<dbReference type="SUPFAM" id="SSF54373">
    <property type="entry name" value="FAD-linked reductases, C-terminal domain"/>
    <property type="match status" value="1"/>
</dbReference>
<protein>
    <recommendedName>
        <fullName evidence="4">FAD-binding domain-containing protein</fullName>
    </recommendedName>
</protein>
<dbReference type="GO" id="GO:0044550">
    <property type="term" value="P:secondary metabolite biosynthetic process"/>
    <property type="evidence" value="ECO:0007669"/>
    <property type="project" value="TreeGrafter"/>
</dbReference>
<dbReference type="PANTHER" id="PTHR46720">
    <property type="entry name" value="HYDROXYLASE, PUTATIVE (AFU_ORTHOLOGUE AFUA_3G01460)-RELATED"/>
    <property type="match status" value="1"/>
</dbReference>
<dbReference type="Proteomes" id="UP000053599">
    <property type="component" value="Unassembled WGS sequence"/>
</dbReference>
<dbReference type="InterPro" id="IPR051104">
    <property type="entry name" value="FAD_monoxygenase"/>
</dbReference>
<dbReference type="SUPFAM" id="SSF51905">
    <property type="entry name" value="FAD/NAD(P)-binding domain"/>
    <property type="match status" value="1"/>
</dbReference>
<dbReference type="GO" id="GO:0071949">
    <property type="term" value="F:FAD binding"/>
    <property type="evidence" value="ECO:0007669"/>
    <property type="project" value="InterPro"/>
</dbReference>
<evidence type="ECO:0000256" key="3">
    <source>
        <dbReference type="ARBA" id="ARBA00023002"/>
    </source>
</evidence>
<dbReference type="PANTHER" id="PTHR46720:SF3">
    <property type="entry name" value="FAD-BINDING DOMAIN-CONTAINING PROTEIN-RELATED"/>
    <property type="match status" value="1"/>
</dbReference>
<dbReference type="AlphaFoldDB" id="A0A0D1VW14"/>
<organism evidence="5 6">
    <name type="scientific">Exophiala sideris</name>
    <dbReference type="NCBI Taxonomy" id="1016849"/>
    <lineage>
        <taxon>Eukaryota</taxon>
        <taxon>Fungi</taxon>
        <taxon>Dikarya</taxon>
        <taxon>Ascomycota</taxon>
        <taxon>Pezizomycotina</taxon>
        <taxon>Eurotiomycetes</taxon>
        <taxon>Chaetothyriomycetidae</taxon>
        <taxon>Chaetothyriales</taxon>
        <taxon>Herpotrichiellaceae</taxon>
        <taxon>Exophiala</taxon>
    </lineage>
</organism>
<evidence type="ECO:0000313" key="5">
    <source>
        <dbReference type="EMBL" id="KIV80435.1"/>
    </source>
</evidence>
<dbReference type="InterPro" id="IPR036188">
    <property type="entry name" value="FAD/NAD-bd_sf"/>
</dbReference>
<evidence type="ECO:0000256" key="2">
    <source>
        <dbReference type="ARBA" id="ARBA00022827"/>
    </source>
</evidence>
<reference evidence="5 6" key="1">
    <citation type="submission" date="2015-01" db="EMBL/GenBank/DDBJ databases">
        <title>The Genome Sequence of Exophiala sideris CBS121828.</title>
        <authorList>
            <consortium name="The Broad Institute Genomics Platform"/>
            <person name="Cuomo C."/>
            <person name="de Hoog S."/>
            <person name="Gorbushina A."/>
            <person name="Stielow B."/>
            <person name="Teixiera M."/>
            <person name="Abouelleil A."/>
            <person name="Chapman S.B."/>
            <person name="Priest M."/>
            <person name="Young S.K."/>
            <person name="Wortman J."/>
            <person name="Nusbaum C."/>
            <person name="Birren B."/>
        </authorList>
    </citation>
    <scope>NUCLEOTIDE SEQUENCE [LARGE SCALE GENOMIC DNA]</scope>
    <source>
        <strain evidence="5 6">CBS 121828</strain>
    </source>
</reference>
<dbReference type="STRING" id="1016849.A0A0D1VW14"/>
<evidence type="ECO:0000259" key="4">
    <source>
        <dbReference type="Pfam" id="PF01494"/>
    </source>
</evidence>
<dbReference type="Gene3D" id="3.50.50.60">
    <property type="entry name" value="FAD/NAD(P)-binding domain"/>
    <property type="match status" value="1"/>
</dbReference>
<dbReference type="PRINTS" id="PR00420">
    <property type="entry name" value="RNGMNOXGNASE"/>
</dbReference>
<dbReference type="InterPro" id="IPR002938">
    <property type="entry name" value="FAD-bd"/>
</dbReference>
<keyword evidence="3" id="KW-0560">Oxidoreductase</keyword>
<evidence type="ECO:0000313" key="6">
    <source>
        <dbReference type="Proteomes" id="UP000053599"/>
    </source>
</evidence>
<dbReference type="HOGENOM" id="CLU_009665_6_3_1"/>
<proteinExistence type="predicted"/>
<dbReference type="OrthoDB" id="5428495at2759"/>